<organism evidence="5 6">
    <name type="scientific">Leucosporidium creatinivorum</name>
    <dbReference type="NCBI Taxonomy" id="106004"/>
    <lineage>
        <taxon>Eukaryota</taxon>
        <taxon>Fungi</taxon>
        <taxon>Dikarya</taxon>
        <taxon>Basidiomycota</taxon>
        <taxon>Pucciniomycotina</taxon>
        <taxon>Microbotryomycetes</taxon>
        <taxon>Leucosporidiales</taxon>
        <taxon>Leucosporidium</taxon>
    </lineage>
</organism>
<dbReference type="InterPro" id="IPR016163">
    <property type="entry name" value="Ald_DH_C"/>
</dbReference>
<keyword evidence="3" id="KW-1133">Transmembrane helix</keyword>
<gene>
    <name evidence="5" type="ORF">BCR35DRAFT_351445</name>
</gene>
<keyword evidence="6" id="KW-1185">Reference proteome</keyword>
<dbReference type="STRING" id="106004.A0A1Y2FRR0"/>
<evidence type="ECO:0000256" key="1">
    <source>
        <dbReference type="ARBA" id="ARBA00009986"/>
    </source>
</evidence>
<dbReference type="InterPro" id="IPR012394">
    <property type="entry name" value="Aldehyde_DH_NAD(P)"/>
</dbReference>
<dbReference type="PANTHER" id="PTHR43570">
    <property type="entry name" value="ALDEHYDE DEHYDROGENASE"/>
    <property type="match status" value="1"/>
</dbReference>
<dbReference type="InParanoid" id="A0A1Y2FRR0"/>
<dbReference type="GO" id="GO:0004029">
    <property type="term" value="F:aldehyde dehydrogenase (NAD+) activity"/>
    <property type="evidence" value="ECO:0007669"/>
    <property type="project" value="TreeGrafter"/>
</dbReference>
<protein>
    <submittedName>
        <fullName evidence="5">Aldehyde/histidinol dehydrogenase</fullName>
    </submittedName>
</protein>
<dbReference type="Gene3D" id="3.40.309.10">
    <property type="entry name" value="Aldehyde Dehydrogenase, Chain A, domain 2"/>
    <property type="match status" value="1"/>
</dbReference>
<dbReference type="SUPFAM" id="SSF53720">
    <property type="entry name" value="ALDH-like"/>
    <property type="match status" value="1"/>
</dbReference>
<evidence type="ECO:0000259" key="4">
    <source>
        <dbReference type="Pfam" id="PF00171"/>
    </source>
</evidence>
<feature type="domain" description="Aldehyde dehydrogenase" evidence="4">
    <location>
        <begin position="225"/>
        <end position="403"/>
    </location>
</feature>
<dbReference type="Gene3D" id="3.40.605.10">
    <property type="entry name" value="Aldehyde Dehydrogenase, Chain A, domain 1"/>
    <property type="match status" value="1"/>
</dbReference>
<evidence type="ECO:0000313" key="6">
    <source>
        <dbReference type="Proteomes" id="UP000193467"/>
    </source>
</evidence>
<feature type="transmembrane region" description="Helical" evidence="3">
    <location>
        <begin position="458"/>
        <end position="486"/>
    </location>
</feature>
<dbReference type="InterPro" id="IPR016162">
    <property type="entry name" value="Ald_DH_N"/>
</dbReference>
<dbReference type="Pfam" id="PF00171">
    <property type="entry name" value="Aldedh"/>
    <property type="match status" value="1"/>
</dbReference>
<keyword evidence="2" id="KW-0560">Oxidoreductase</keyword>
<dbReference type="InterPro" id="IPR015590">
    <property type="entry name" value="Aldehyde_DH_dom"/>
</dbReference>
<dbReference type="PANTHER" id="PTHR43570:SF16">
    <property type="entry name" value="ALDEHYDE DEHYDROGENASE TYPE III, ISOFORM Q"/>
    <property type="match status" value="1"/>
</dbReference>
<dbReference type="GO" id="GO:0005737">
    <property type="term" value="C:cytoplasm"/>
    <property type="evidence" value="ECO:0007669"/>
    <property type="project" value="TreeGrafter"/>
</dbReference>
<keyword evidence="3" id="KW-0812">Transmembrane</keyword>
<dbReference type="GO" id="GO:0006081">
    <property type="term" value="P:aldehyde metabolic process"/>
    <property type="evidence" value="ECO:0007669"/>
    <property type="project" value="InterPro"/>
</dbReference>
<comment type="caution">
    <text evidence="5">The sequence shown here is derived from an EMBL/GenBank/DDBJ whole genome shotgun (WGS) entry which is preliminary data.</text>
</comment>
<dbReference type="AlphaFoldDB" id="A0A1Y2FRR0"/>
<evidence type="ECO:0000313" key="5">
    <source>
        <dbReference type="EMBL" id="ORY86673.1"/>
    </source>
</evidence>
<dbReference type="OrthoDB" id="440325at2759"/>
<dbReference type="Proteomes" id="UP000193467">
    <property type="component" value="Unassembled WGS sequence"/>
</dbReference>
<evidence type="ECO:0000256" key="2">
    <source>
        <dbReference type="ARBA" id="ARBA00023002"/>
    </source>
</evidence>
<keyword evidence="3" id="KW-0472">Membrane</keyword>
<comment type="similarity">
    <text evidence="1">Belongs to the aldehyde dehydrogenase family.</text>
</comment>
<dbReference type="EMBL" id="MCGR01000014">
    <property type="protein sequence ID" value="ORY86673.1"/>
    <property type="molecule type" value="Genomic_DNA"/>
</dbReference>
<accession>A0A1Y2FRR0</accession>
<dbReference type="InterPro" id="IPR016161">
    <property type="entry name" value="Ald_DH/histidinol_DH"/>
</dbReference>
<name>A0A1Y2FRR0_9BASI</name>
<reference evidence="5 6" key="1">
    <citation type="submission" date="2016-07" db="EMBL/GenBank/DDBJ databases">
        <title>Pervasive Adenine N6-methylation of Active Genes in Fungi.</title>
        <authorList>
            <consortium name="DOE Joint Genome Institute"/>
            <person name="Mondo S.J."/>
            <person name="Dannebaum R.O."/>
            <person name="Kuo R.C."/>
            <person name="Labutti K."/>
            <person name="Haridas S."/>
            <person name="Kuo A."/>
            <person name="Salamov A."/>
            <person name="Ahrendt S.R."/>
            <person name="Lipzen A."/>
            <person name="Sullivan W."/>
            <person name="Andreopoulos W.B."/>
            <person name="Clum A."/>
            <person name="Lindquist E."/>
            <person name="Daum C."/>
            <person name="Ramamoorthy G.K."/>
            <person name="Gryganskyi A."/>
            <person name="Culley D."/>
            <person name="Magnuson J.K."/>
            <person name="James T.Y."/>
            <person name="O'Malley M.A."/>
            <person name="Stajich J.E."/>
            <person name="Spatafora J.W."/>
            <person name="Visel A."/>
            <person name="Grigoriev I.V."/>
        </authorList>
    </citation>
    <scope>NUCLEOTIDE SEQUENCE [LARGE SCALE GENOMIC DNA]</scope>
    <source>
        <strain evidence="5 6">62-1032</strain>
    </source>
</reference>
<sequence>MSNDLKVQLKAVATAAADGTVAFPRFKQEQLVKLYNVLSNQRATLEEALLADVGLTKSEAEIELVETLSLVKRLVEESDFKLQTEKAEKQLREKGKFYRGKGVVVVRAENAAPIWSTIAPLATAISTGNAVVCLLPESTPTVSSALQTALAASLNRFAYVFTSAVSLSEILKSGNLPSTSTLVVSGPSPQTLEYPLLLNQAGSSGPTILIDRLLPSSPPHLLAHYARLIARASFHAQGRLPGSVHRVIVHQESVEQVLAALQAEIRSTFGDDAEKPSNGWARSGSVRKEKQDLKHLLSSVNEMGQGKILIGGAVKREVDSLSPTVITEPSLELLRKDVRGPVLLVQTFASHEDAFYLLDQIDSSVLHVFSGETAALEYIATESTAVTVYGNNIPMSALYDPHGALIKASSYVTDCNFHLTTLSNRLPTSQLARLSLAALPKSLAYNRTKFSNSILRVFFLQGVFLSLGTVATALLAGLGFGGWLAVGWIKGRYFV</sequence>
<evidence type="ECO:0000256" key="3">
    <source>
        <dbReference type="SAM" id="Phobius"/>
    </source>
</evidence>
<proteinExistence type="inferred from homology"/>